<accession>A0ACC2G0X1</accession>
<reference evidence="1" key="1">
    <citation type="submission" date="2021-05" db="EMBL/GenBank/DDBJ databases">
        <authorList>
            <person name="Pan Q."/>
            <person name="Jouanno E."/>
            <person name="Zahm M."/>
            <person name="Klopp C."/>
            <person name="Cabau C."/>
            <person name="Louis A."/>
            <person name="Berthelot C."/>
            <person name="Parey E."/>
            <person name="Roest Crollius H."/>
            <person name="Montfort J."/>
            <person name="Robinson-Rechavi M."/>
            <person name="Bouchez O."/>
            <person name="Lampietro C."/>
            <person name="Lopez Roques C."/>
            <person name="Donnadieu C."/>
            <person name="Postlethwait J."/>
            <person name="Bobe J."/>
            <person name="Dillon D."/>
            <person name="Chandos A."/>
            <person name="von Hippel F."/>
            <person name="Guiguen Y."/>
        </authorList>
    </citation>
    <scope>NUCLEOTIDE SEQUENCE</scope>
    <source>
        <strain evidence="1">YG-Jan2019</strain>
    </source>
</reference>
<proteinExistence type="predicted"/>
<comment type="caution">
    <text evidence="1">The sequence shown here is derived from an EMBL/GenBank/DDBJ whole genome shotgun (WGS) entry which is preliminary data.</text>
</comment>
<keyword evidence="2" id="KW-1185">Reference proteome</keyword>
<evidence type="ECO:0000313" key="2">
    <source>
        <dbReference type="Proteomes" id="UP001157502"/>
    </source>
</evidence>
<gene>
    <name evidence="1" type="ORF">DPEC_G00226050</name>
</gene>
<dbReference type="EMBL" id="CM055746">
    <property type="protein sequence ID" value="KAJ7997158.1"/>
    <property type="molecule type" value="Genomic_DNA"/>
</dbReference>
<sequence length="220" mass="25562">MKVFERLMLQHLRPLVRDHIDPLPLFAYQPHLGVEDAIIFMLHRAYLHSEKAGSMVKIMFFDFSSAFNTVRPLLLARKLSVMQVDQDIVAWITDYLTDRPQFVRLQSRLFFLRRLRPFRWAKHFFQARGPLNMESMASEVKVGELCDLQRHDPSNKSSTFPSTVTQRPCICRAALSQERQTEIRAWLLPPCPSSLPGSSALLFMRVPNSTLFFIKYSMSS</sequence>
<protein>
    <submittedName>
        <fullName evidence="1">Uncharacterized protein</fullName>
    </submittedName>
</protein>
<evidence type="ECO:0000313" key="1">
    <source>
        <dbReference type="EMBL" id="KAJ7997158.1"/>
    </source>
</evidence>
<organism evidence="1 2">
    <name type="scientific">Dallia pectoralis</name>
    <name type="common">Alaska blackfish</name>
    <dbReference type="NCBI Taxonomy" id="75939"/>
    <lineage>
        <taxon>Eukaryota</taxon>
        <taxon>Metazoa</taxon>
        <taxon>Chordata</taxon>
        <taxon>Craniata</taxon>
        <taxon>Vertebrata</taxon>
        <taxon>Euteleostomi</taxon>
        <taxon>Actinopterygii</taxon>
        <taxon>Neopterygii</taxon>
        <taxon>Teleostei</taxon>
        <taxon>Protacanthopterygii</taxon>
        <taxon>Esociformes</taxon>
        <taxon>Umbridae</taxon>
        <taxon>Dallia</taxon>
    </lineage>
</organism>
<name>A0ACC2G0X1_DALPE</name>
<dbReference type="Proteomes" id="UP001157502">
    <property type="component" value="Chromosome 19"/>
</dbReference>